<dbReference type="EMBL" id="JAVLRO010000003">
    <property type="protein sequence ID" value="MDR9875248.1"/>
    <property type="molecule type" value="Genomic_DNA"/>
</dbReference>
<reference evidence="1" key="1">
    <citation type="submission" date="2023-07" db="EMBL/GenBank/DDBJ databases">
        <title>Bioagumentation of soil contaminated with hydrocarbons using Pseudomonas poae 7b strain.</title>
        <authorList>
            <person name="Kumor A."/>
        </authorList>
    </citation>
    <scope>NUCLEOTIDE SEQUENCE</scope>
    <source>
        <strain evidence="1">7b</strain>
    </source>
</reference>
<proteinExistence type="predicted"/>
<keyword evidence="2" id="KW-1185">Reference proteome</keyword>
<accession>A0ACC6L9W6</accession>
<protein>
    <submittedName>
        <fullName evidence="1">Uncharacterized protein</fullName>
    </submittedName>
</protein>
<name>A0ACC6L9W6_9PSED</name>
<comment type="caution">
    <text evidence="1">The sequence shown here is derived from an EMBL/GenBank/DDBJ whole genome shotgun (WGS) entry which is preliminary data.</text>
</comment>
<organism evidence="1 2">
    <name type="scientific">Pseudomonas allii</name>
    <dbReference type="NCBI Taxonomy" id="2740531"/>
    <lineage>
        <taxon>Bacteria</taxon>
        <taxon>Pseudomonadati</taxon>
        <taxon>Pseudomonadota</taxon>
        <taxon>Gammaproteobacteria</taxon>
        <taxon>Pseudomonadales</taxon>
        <taxon>Pseudomonadaceae</taxon>
        <taxon>Pseudomonas</taxon>
    </lineage>
</organism>
<evidence type="ECO:0000313" key="2">
    <source>
        <dbReference type="Proteomes" id="UP001244872"/>
    </source>
</evidence>
<sequence>MSSQEVKYPSFENRSRKIAITLVAFALLGGWIVYMLWASRIGLRTVLMPSIPEWTTYIAIGCVVGLVFACRGVLRGGGGRTLKRAMDAFFGWFCVGFACSIQGYDVAAYLLPGDTVHYESAYEISFPGPALGKLSRCEAGVWIKDVTTERWIQLCTNKADLNDQIQPGMTAVRVTAHANKVGSYIVGYQFIYQ</sequence>
<evidence type="ECO:0000313" key="1">
    <source>
        <dbReference type="EMBL" id="MDR9875248.1"/>
    </source>
</evidence>
<gene>
    <name evidence="1" type="ORF">RJC98_08645</name>
</gene>
<dbReference type="Proteomes" id="UP001244872">
    <property type="component" value="Unassembled WGS sequence"/>
</dbReference>